<dbReference type="PaxDb" id="65489-OBART06G27000.1"/>
<name>A0A0D3GKP5_9ORYZ</name>
<reference evidence="2" key="1">
    <citation type="journal article" date="2009" name="Rice">
        <title>De Novo Next Generation Sequencing of Plant Genomes.</title>
        <authorList>
            <person name="Rounsley S."/>
            <person name="Marri P.R."/>
            <person name="Yu Y."/>
            <person name="He R."/>
            <person name="Sisneros N."/>
            <person name="Goicoechea J.L."/>
            <person name="Lee S.J."/>
            <person name="Angelova A."/>
            <person name="Kudrna D."/>
            <person name="Luo M."/>
            <person name="Affourtit J."/>
            <person name="Desany B."/>
            <person name="Knight J."/>
            <person name="Niazi F."/>
            <person name="Egholm M."/>
            <person name="Wing R.A."/>
        </authorList>
    </citation>
    <scope>NUCLEOTIDE SEQUENCE [LARGE SCALE GENOMIC DNA]</scope>
    <source>
        <strain evidence="2">cv. IRGC 105608</strain>
    </source>
</reference>
<reference evidence="2" key="2">
    <citation type="submission" date="2015-03" db="UniProtKB">
        <authorList>
            <consortium name="EnsemblPlants"/>
        </authorList>
    </citation>
    <scope>IDENTIFICATION</scope>
</reference>
<evidence type="ECO:0000313" key="3">
    <source>
        <dbReference type="Proteomes" id="UP000026960"/>
    </source>
</evidence>
<dbReference type="EnsemblPlants" id="OBART06G27000.1">
    <property type="protein sequence ID" value="OBART06G27000.1"/>
    <property type="gene ID" value="OBART06G27000"/>
</dbReference>
<keyword evidence="1" id="KW-0732">Signal</keyword>
<dbReference type="AlphaFoldDB" id="A0A0D3GKP5"/>
<feature type="chain" id="PRO_5002262991" evidence="1">
    <location>
        <begin position="26"/>
        <end position="62"/>
    </location>
</feature>
<proteinExistence type="predicted"/>
<keyword evidence="3" id="KW-1185">Reference proteome</keyword>
<evidence type="ECO:0000313" key="2">
    <source>
        <dbReference type="EnsemblPlants" id="OBART06G27000.1"/>
    </source>
</evidence>
<feature type="signal peptide" evidence="1">
    <location>
        <begin position="1"/>
        <end position="25"/>
    </location>
</feature>
<dbReference type="Proteomes" id="UP000026960">
    <property type="component" value="Chromosome 6"/>
</dbReference>
<accession>A0A0D3GKP5</accession>
<evidence type="ECO:0000256" key="1">
    <source>
        <dbReference type="SAM" id="SignalP"/>
    </source>
</evidence>
<sequence>MAPYGTSQIFLCFVVVVTALRQAQAAVSLESWWFIHDVQSNQTEIELMMELAQGWALTFADI</sequence>
<dbReference type="HOGENOM" id="CLU_2907647_0_0_1"/>
<protein>
    <submittedName>
        <fullName evidence="2">Uncharacterized protein</fullName>
    </submittedName>
</protein>
<organism evidence="2">
    <name type="scientific">Oryza barthii</name>
    <dbReference type="NCBI Taxonomy" id="65489"/>
    <lineage>
        <taxon>Eukaryota</taxon>
        <taxon>Viridiplantae</taxon>
        <taxon>Streptophyta</taxon>
        <taxon>Embryophyta</taxon>
        <taxon>Tracheophyta</taxon>
        <taxon>Spermatophyta</taxon>
        <taxon>Magnoliopsida</taxon>
        <taxon>Liliopsida</taxon>
        <taxon>Poales</taxon>
        <taxon>Poaceae</taxon>
        <taxon>BOP clade</taxon>
        <taxon>Oryzoideae</taxon>
        <taxon>Oryzeae</taxon>
        <taxon>Oryzinae</taxon>
        <taxon>Oryza</taxon>
    </lineage>
</organism>
<dbReference type="Gramene" id="OBART06G27000.1">
    <property type="protein sequence ID" value="OBART06G27000.1"/>
    <property type="gene ID" value="OBART06G27000"/>
</dbReference>